<proteinExistence type="predicted"/>
<dbReference type="EMBL" id="GISG01178068">
    <property type="protein sequence ID" value="MBA4653223.1"/>
    <property type="molecule type" value="Transcribed_RNA"/>
</dbReference>
<organism evidence="1">
    <name type="scientific">Opuntia streptacantha</name>
    <name type="common">Prickly pear cactus</name>
    <name type="synonym">Opuntia cardona</name>
    <dbReference type="NCBI Taxonomy" id="393608"/>
    <lineage>
        <taxon>Eukaryota</taxon>
        <taxon>Viridiplantae</taxon>
        <taxon>Streptophyta</taxon>
        <taxon>Embryophyta</taxon>
        <taxon>Tracheophyta</taxon>
        <taxon>Spermatophyta</taxon>
        <taxon>Magnoliopsida</taxon>
        <taxon>eudicotyledons</taxon>
        <taxon>Gunneridae</taxon>
        <taxon>Pentapetalae</taxon>
        <taxon>Caryophyllales</taxon>
        <taxon>Cactineae</taxon>
        <taxon>Cactaceae</taxon>
        <taxon>Opuntioideae</taxon>
        <taxon>Opuntia</taxon>
    </lineage>
</organism>
<evidence type="ECO:0000313" key="1">
    <source>
        <dbReference type="EMBL" id="MBA4653223.1"/>
    </source>
</evidence>
<sequence length="152" mass="18056">MVNLKSYAWHTTKLASIIQTNPIQILTYCLLPIHHRILQKSFRQEVPACIKPKGRVLWLSIYQLSYRQWRSTRSRAIFFFPFSFFPEGGDDRWEMTTAEQMEMDLFLSASLSMIQLHFQSFGEKLYLHYFCCVKHAQTSSSYRKQNYKNAVL</sequence>
<reference evidence="1" key="1">
    <citation type="journal article" date="2013" name="J. Plant Res.">
        <title>Effect of fungi and light on seed germination of three Opuntia species from semiarid lands of central Mexico.</title>
        <authorList>
            <person name="Delgado-Sanchez P."/>
            <person name="Jimenez-Bremont J.F."/>
            <person name="Guerrero-Gonzalez Mde L."/>
            <person name="Flores J."/>
        </authorList>
    </citation>
    <scope>NUCLEOTIDE SEQUENCE</scope>
    <source>
        <tissue evidence="1">Cladode</tissue>
    </source>
</reference>
<reference evidence="1" key="2">
    <citation type="submission" date="2020-07" db="EMBL/GenBank/DDBJ databases">
        <authorList>
            <person name="Vera ALvarez R."/>
            <person name="Arias-Moreno D.M."/>
            <person name="Jimenez-Jacinto V."/>
            <person name="Jimenez-Bremont J.F."/>
            <person name="Swaminathan K."/>
            <person name="Moose S.P."/>
            <person name="Guerrero-Gonzalez M.L."/>
            <person name="Marino-Ramirez L."/>
            <person name="Landsman D."/>
            <person name="Rodriguez-Kessler M."/>
            <person name="Delgado-Sanchez P."/>
        </authorList>
    </citation>
    <scope>NUCLEOTIDE SEQUENCE</scope>
    <source>
        <tissue evidence="1">Cladode</tissue>
    </source>
</reference>
<protein>
    <submittedName>
        <fullName evidence="1">Uncharacterized protein</fullName>
    </submittedName>
</protein>
<name>A0A7C9E0H4_OPUST</name>
<accession>A0A7C9E0H4</accession>
<dbReference type="AlphaFoldDB" id="A0A7C9E0H4"/>